<dbReference type="Pfam" id="PF00225">
    <property type="entry name" value="Kinesin"/>
    <property type="match status" value="1"/>
</dbReference>
<dbReference type="InterPro" id="IPR001752">
    <property type="entry name" value="Kinesin_motor_dom"/>
</dbReference>
<evidence type="ECO:0000256" key="11">
    <source>
        <dbReference type="RuleBase" id="RU000394"/>
    </source>
</evidence>
<evidence type="ECO:0000259" key="14">
    <source>
        <dbReference type="PROSITE" id="PS50067"/>
    </source>
</evidence>
<organism evidence="15 16">
    <name type="scientific">Cloeon dipterum</name>
    <dbReference type="NCBI Taxonomy" id="197152"/>
    <lineage>
        <taxon>Eukaryota</taxon>
        <taxon>Metazoa</taxon>
        <taxon>Ecdysozoa</taxon>
        <taxon>Arthropoda</taxon>
        <taxon>Hexapoda</taxon>
        <taxon>Insecta</taxon>
        <taxon>Pterygota</taxon>
        <taxon>Palaeoptera</taxon>
        <taxon>Ephemeroptera</taxon>
        <taxon>Pisciforma</taxon>
        <taxon>Baetidae</taxon>
        <taxon>Cloeon</taxon>
    </lineage>
</organism>
<keyword evidence="6 12" id="KW-0175">Coiled coil</keyword>
<dbReference type="Gene3D" id="3.40.850.10">
    <property type="entry name" value="Kinesin motor domain"/>
    <property type="match status" value="1"/>
</dbReference>
<feature type="region of interest" description="Disordered" evidence="13">
    <location>
        <begin position="646"/>
        <end position="672"/>
    </location>
</feature>
<keyword evidence="2" id="KW-0963">Cytoplasm</keyword>
<evidence type="ECO:0000256" key="2">
    <source>
        <dbReference type="ARBA" id="ARBA00022490"/>
    </source>
</evidence>
<dbReference type="SMART" id="SM00129">
    <property type="entry name" value="KISc"/>
    <property type="match status" value="1"/>
</dbReference>
<evidence type="ECO:0000256" key="12">
    <source>
        <dbReference type="SAM" id="Coils"/>
    </source>
</evidence>
<evidence type="ECO:0000256" key="13">
    <source>
        <dbReference type="SAM" id="MobiDB-lite"/>
    </source>
</evidence>
<dbReference type="PROSITE" id="PS00411">
    <property type="entry name" value="KINESIN_MOTOR_1"/>
    <property type="match status" value="1"/>
</dbReference>
<dbReference type="PRINTS" id="PR00380">
    <property type="entry name" value="KINESINHEAVY"/>
</dbReference>
<evidence type="ECO:0000256" key="5">
    <source>
        <dbReference type="ARBA" id="ARBA00022840"/>
    </source>
</evidence>
<comment type="similarity">
    <text evidence="10 11">Belongs to the TRAFAC class myosin-kinesin ATPase superfamily. Kinesin family.</text>
</comment>
<dbReference type="PANTHER" id="PTHR47969">
    <property type="entry name" value="CHROMOSOME-ASSOCIATED KINESIN KIF4A-RELATED"/>
    <property type="match status" value="1"/>
</dbReference>
<dbReference type="SUPFAM" id="SSF52540">
    <property type="entry name" value="P-loop containing nucleoside triphosphate hydrolases"/>
    <property type="match status" value="1"/>
</dbReference>
<evidence type="ECO:0000256" key="3">
    <source>
        <dbReference type="ARBA" id="ARBA00022701"/>
    </source>
</evidence>
<keyword evidence="8" id="KW-0206">Cytoskeleton</keyword>
<evidence type="ECO:0000256" key="1">
    <source>
        <dbReference type="ARBA" id="ARBA00004245"/>
    </source>
</evidence>
<feature type="binding site" evidence="10">
    <location>
        <begin position="99"/>
        <end position="106"/>
    </location>
    <ligand>
        <name>ATP</name>
        <dbReference type="ChEBI" id="CHEBI:30616"/>
    </ligand>
</feature>
<dbReference type="GO" id="GO:0008017">
    <property type="term" value="F:microtubule binding"/>
    <property type="evidence" value="ECO:0007669"/>
    <property type="project" value="InterPro"/>
</dbReference>
<evidence type="ECO:0000256" key="4">
    <source>
        <dbReference type="ARBA" id="ARBA00022741"/>
    </source>
</evidence>
<feature type="coiled-coil region" evidence="12">
    <location>
        <begin position="393"/>
        <end position="427"/>
    </location>
</feature>
<dbReference type="InterPro" id="IPR027417">
    <property type="entry name" value="P-loop_NTPase"/>
</dbReference>
<evidence type="ECO:0000256" key="6">
    <source>
        <dbReference type="ARBA" id="ARBA00023054"/>
    </source>
</evidence>
<sequence length="804" mass="89613">MRSEYFAGEMGETVKVVVRCRPMNAKEVDMGCKNVVNMDPVCCTCYLSNPNEPSAPHKAFRFDGVYDATSTTENVYNEVAYPLIEGVPEGYNCTIFAYGQTGCGKSFTMQGPKEPASQRGIIPRALEQLFEAAAVSEAKFLLTASFLEIHNEEIRDLLNPANQKNRLELREHPEKGVYVHDLSSHPVHSKNQCVDLMERGWSLRAVGATLMNADSSRSHCIFCVNVERMDVLSDGSSGVRRGKLNLVDLAGSERQAKTGATGDRLKEATKINLSLSALGNVISALVDGRTRHVPYRDSKLTRLLQDSLGGNTKTLMVACLSPADYNYDETLSTLRYAHRAKSIENKPRINEDPKDAVIRQFQTEIEQLKMLLSGSVVSSSLPLNNNVGSHTEVEDLRARFEEEQRNKARLQQDLEELKSSYAQLTQLNKVGRSQETEGEEDVKMASPELVEQSSSTLQQSVLQRLRDLQSNMVGGELAHDTALKEKRQRQRKASERRLKALATALSKKDDEEAAVLQVYDDIEQELAAKSDALRKARAKIRSFEREIKDLQREFEIERTDYLETIRRQDRNLQLLLQITAKMAPLVKPECNYSDVERVKGEAVWVEDLQKWRLPEILIGRTRLPPAGSTTPPKQVVQPMLVLNPSNTAPAKLGASSSTPSSPEPPVNPGDTLKQKLEKGAQENLAANYFKPKRATELLIKAQEENTGRQWIAQQWREARRGGQLLATSLTSLSSSAGPTLEMAALSGNNNSPMLNRSNVAWAHDSTPDLFISRKPARLEALPLLAEKIGNRKRVKAELNTLDLI</sequence>
<dbReference type="Proteomes" id="UP000494165">
    <property type="component" value="Unassembled WGS sequence"/>
</dbReference>
<dbReference type="InterPro" id="IPR019821">
    <property type="entry name" value="Kinesin_motor_CS"/>
</dbReference>
<dbReference type="EMBL" id="CADEPI010000149">
    <property type="protein sequence ID" value="CAB3377669.1"/>
    <property type="molecule type" value="Genomic_DNA"/>
</dbReference>
<evidence type="ECO:0000256" key="8">
    <source>
        <dbReference type="ARBA" id="ARBA00023212"/>
    </source>
</evidence>
<comment type="caution">
    <text evidence="15">The sequence shown here is derived from an EMBL/GenBank/DDBJ whole genome shotgun (WGS) entry which is preliminary data.</text>
</comment>
<keyword evidence="4 10" id="KW-0547">Nucleotide-binding</keyword>
<gene>
    <name evidence="15" type="ORF">CLODIP_2_CD13645</name>
</gene>
<accession>A0A8S1DBA5</accession>
<dbReference type="GO" id="GO:0005524">
    <property type="term" value="F:ATP binding"/>
    <property type="evidence" value="ECO:0007669"/>
    <property type="project" value="UniProtKB-UniRule"/>
</dbReference>
<evidence type="ECO:0000313" key="15">
    <source>
        <dbReference type="EMBL" id="CAB3377669.1"/>
    </source>
</evidence>
<comment type="function">
    <text evidence="9">Plus-end directed microtubule motor that may be used for anterograde axonal transport and could conceivably move cargos in fly neurons different than those moved by kinesin heavy chain or other plus-end directed motors.</text>
</comment>
<proteinExistence type="inferred from homology"/>
<dbReference type="AlphaFoldDB" id="A0A8S1DBA5"/>
<dbReference type="GO" id="GO:0005874">
    <property type="term" value="C:microtubule"/>
    <property type="evidence" value="ECO:0007669"/>
    <property type="project" value="UniProtKB-KW"/>
</dbReference>
<dbReference type="FunFam" id="3.40.850.10:FF:000029">
    <property type="entry name" value="Kinesin-like protein KIF17"/>
    <property type="match status" value="1"/>
</dbReference>
<reference evidence="15 16" key="1">
    <citation type="submission" date="2020-04" db="EMBL/GenBank/DDBJ databases">
        <authorList>
            <person name="Alioto T."/>
            <person name="Alioto T."/>
            <person name="Gomez Garrido J."/>
        </authorList>
    </citation>
    <scope>NUCLEOTIDE SEQUENCE [LARGE SCALE GENOMIC DNA]</scope>
</reference>
<keyword evidence="7 10" id="KW-0505">Motor protein</keyword>
<dbReference type="GO" id="GO:0007018">
    <property type="term" value="P:microtubule-based movement"/>
    <property type="evidence" value="ECO:0007669"/>
    <property type="project" value="InterPro"/>
</dbReference>
<comment type="subcellular location">
    <subcellularLocation>
        <location evidence="1">Cytoplasm</location>
        <location evidence="1">Cytoskeleton</location>
    </subcellularLocation>
</comment>
<name>A0A8S1DBA5_9INSE</name>
<protein>
    <recommendedName>
        <fullName evidence="11">Kinesin-like protein</fullName>
    </recommendedName>
</protein>
<evidence type="ECO:0000256" key="10">
    <source>
        <dbReference type="PROSITE-ProRule" id="PRU00283"/>
    </source>
</evidence>
<keyword evidence="3 11" id="KW-0493">Microtubule</keyword>
<dbReference type="PANTHER" id="PTHR47969:SF21">
    <property type="entry name" value="KINESIN-LIKE PROTEIN"/>
    <property type="match status" value="1"/>
</dbReference>
<feature type="domain" description="Kinesin motor" evidence="14">
    <location>
        <begin position="13"/>
        <end position="343"/>
    </location>
</feature>
<dbReference type="InterPro" id="IPR036961">
    <property type="entry name" value="Kinesin_motor_dom_sf"/>
</dbReference>
<dbReference type="InterPro" id="IPR027640">
    <property type="entry name" value="Kinesin-like_fam"/>
</dbReference>
<feature type="coiled-coil region" evidence="12">
    <location>
        <begin position="519"/>
        <end position="560"/>
    </location>
</feature>
<dbReference type="OrthoDB" id="3176171at2759"/>
<keyword evidence="16" id="KW-1185">Reference proteome</keyword>
<evidence type="ECO:0000256" key="9">
    <source>
        <dbReference type="ARBA" id="ARBA00060187"/>
    </source>
</evidence>
<keyword evidence="5 10" id="KW-0067">ATP-binding</keyword>
<evidence type="ECO:0000256" key="7">
    <source>
        <dbReference type="ARBA" id="ARBA00023175"/>
    </source>
</evidence>
<feature type="region of interest" description="Disordered" evidence="13">
    <location>
        <begin position="428"/>
        <end position="456"/>
    </location>
</feature>
<evidence type="ECO:0000313" key="16">
    <source>
        <dbReference type="Proteomes" id="UP000494165"/>
    </source>
</evidence>
<dbReference type="PROSITE" id="PS50067">
    <property type="entry name" value="KINESIN_MOTOR_2"/>
    <property type="match status" value="1"/>
</dbReference>
<dbReference type="GO" id="GO:0003777">
    <property type="term" value="F:microtubule motor activity"/>
    <property type="evidence" value="ECO:0007669"/>
    <property type="project" value="InterPro"/>
</dbReference>